<keyword evidence="2" id="KW-1015">Disulfide bond</keyword>
<dbReference type="InterPro" id="IPR007110">
    <property type="entry name" value="Ig-like_dom"/>
</dbReference>
<dbReference type="Ensembl" id="ENSCRFT00000006377.1">
    <property type="protein sequence ID" value="ENSCRFP00000006149.1"/>
    <property type="gene ID" value="ENSCRFG00000004905.1"/>
</dbReference>
<keyword evidence="4" id="KW-0393">Immunoglobulin domain</keyword>
<keyword evidence="1" id="KW-0732">Signal</keyword>
<keyword evidence="3" id="KW-0325">Glycoprotein</keyword>
<keyword evidence="9" id="KW-1185">Reference proteome</keyword>
<evidence type="ECO:0000313" key="8">
    <source>
        <dbReference type="Ensembl" id="ENSCRFP00000006149.1"/>
    </source>
</evidence>
<dbReference type="Gene3D" id="2.60.40.10">
    <property type="entry name" value="Immunoglobulins"/>
    <property type="match status" value="2"/>
</dbReference>
<dbReference type="InterPro" id="IPR013106">
    <property type="entry name" value="Ig_V-set"/>
</dbReference>
<organism evidence="8 9">
    <name type="scientific">Cyanoderma ruficeps</name>
    <name type="common">rufous-capped babbler</name>
    <dbReference type="NCBI Taxonomy" id="181631"/>
    <lineage>
        <taxon>Eukaryota</taxon>
        <taxon>Metazoa</taxon>
        <taxon>Chordata</taxon>
        <taxon>Craniata</taxon>
        <taxon>Vertebrata</taxon>
        <taxon>Euteleostomi</taxon>
        <taxon>Archelosauria</taxon>
        <taxon>Archosauria</taxon>
        <taxon>Dinosauria</taxon>
        <taxon>Saurischia</taxon>
        <taxon>Theropoda</taxon>
        <taxon>Coelurosauria</taxon>
        <taxon>Aves</taxon>
        <taxon>Neognathae</taxon>
        <taxon>Neoaves</taxon>
        <taxon>Telluraves</taxon>
        <taxon>Australaves</taxon>
        <taxon>Passeriformes</taxon>
        <taxon>Sylvioidea</taxon>
        <taxon>Timaliidae</taxon>
        <taxon>Cyanoderma</taxon>
    </lineage>
</organism>
<dbReference type="AlphaFoldDB" id="A0A8C3P3H2"/>
<feature type="transmembrane region" description="Helical" evidence="6">
    <location>
        <begin position="327"/>
        <end position="346"/>
    </location>
</feature>
<dbReference type="InterPro" id="IPR036179">
    <property type="entry name" value="Ig-like_dom_sf"/>
</dbReference>
<evidence type="ECO:0000256" key="3">
    <source>
        <dbReference type="ARBA" id="ARBA00023180"/>
    </source>
</evidence>
<dbReference type="SMART" id="SM00409">
    <property type="entry name" value="IG"/>
    <property type="match status" value="2"/>
</dbReference>
<evidence type="ECO:0000256" key="5">
    <source>
        <dbReference type="SAM" id="MobiDB-lite"/>
    </source>
</evidence>
<evidence type="ECO:0000256" key="1">
    <source>
        <dbReference type="ARBA" id="ARBA00022729"/>
    </source>
</evidence>
<feature type="domain" description="Ig-like" evidence="7">
    <location>
        <begin position="231"/>
        <end position="313"/>
    </location>
</feature>
<reference evidence="8" key="1">
    <citation type="submission" date="2025-08" db="UniProtKB">
        <authorList>
            <consortium name="Ensembl"/>
        </authorList>
    </citation>
    <scope>IDENTIFICATION</scope>
</reference>
<feature type="compositionally biased region" description="Polar residues" evidence="5">
    <location>
        <begin position="77"/>
        <end position="88"/>
    </location>
</feature>
<evidence type="ECO:0000313" key="9">
    <source>
        <dbReference type="Proteomes" id="UP000694396"/>
    </source>
</evidence>
<dbReference type="Proteomes" id="UP000694396">
    <property type="component" value="Unplaced"/>
</dbReference>
<dbReference type="PROSITE" id="PS50835">
    <property type="entry name" value="IG_LIKE"/>
    <property type="match status" value="1"/>
</dbReference>
<dbReference type="SMART" id="SM00408">
    <property type="entry name" value="IGc2"/>
    <property type="match status" value="2"/>
</dbReference>
<sequence length="455" mass="49072">MSPVILIPVGPPALCRQSPRGLGRRRWIPARCRSHRQLLPPRGSGDRSGSCRCCHSREQSGSGIGAEGEEPSAGKQAANSRGTANPSQGCKPTMPLCHPAELLGTTWVLLAGLLVPFPPALEAEGPVHKATAVGSSVLLPGLDNVAHSNSMHWEFLNGTGPHTILQHDGGAHAPTIHAPYAGRAVFHPSNGSLLLEDVQESDSGTYRVTVNTGDRKSLEIQLEVLQPVSRPQLQTSPLLARASGQVVCEVAEGRVDTITWKKDGQPLPPGRVSQLSSSRSVLYLRPAKKTDCGSYSCNASNGISWQETSLKVTIEGLSRRLKHTLRIATVAVVFAVISAWGLIIPVCQSEKLRIRGELWRWLSSYTCGLVCIACILDGTAGILWMQEEGPSVAVLLLEITLSYLIVVTFLVATTVILQPTDFNHLKSKKGEWSHQGRTKLVHRELILPKTSSLAF</sequence>
<protein>
    <recommendedName>
        <fullName evidence="7">Ig-like domain-containing protein</fullName>
    </recommendedName>
</protein>
<dbReference type="PANTHER" id="PTHR44337">
    <property type="entry name" value="CARCINOEMBRYONIC ANTIGEN-RELATED CELL ADHESION MOLECULE 8"/>
    <property type="match status" value="1"/>
</dbReference>
<dbReference type="InterPro" id="IPR013783">
    <property type="entry name" value="Ig-like_fold"/>
</dbReference>
<dbReference type="CDD" id="cd00096">
    <property type="entry name" value="Ig"/>
    <property type="match status" value="1"/>
</dbReference>
<keyword evidence="6" id="KW-0812">Transmembrane</keyword>
<reference evidence="8" key="2">
    <citation type="submission" date="2025-09" db="UniProtKB">
        <authorList>
            <consortium name="Ensembl"/>
        </authorList>
    </citation>
    <scope>IDENTIFICATION</scope>
</reference>
<dbReference type="InterPro" id="IPR003599">
    <property type="entry name" value="Ig_sub"/>
</dbReference>
<dbReference type="InterPro" id="IPR003598">
    <property type="entry name" value="Ig_sub2"/>
</dbReference>
<feature type="transmembrane region" description="Helical" evidence="6">
    <location>
        <begin position="391"/>
        <end position="417"/>
    </location>
</feature>
<keyword evidence="6" id="KW-1133">Transmembrane helix</keyword>
<feature type="transmembrane region" description="Helical" evidence="6">
    <location>
        <begin position="358"/>
        <end position="385"/>
    </location>
</feature>
<name>A0A8C3P3H2_9PASS</name>
<feature type="region of interest" description="Disordered" evidence="5">
    <location>
        <begin position="58"/>
        <end position="88"/>
    </location>
</feature>
<keyword evidence="6" id="KW-0472">Membrane</keyword>
<proteinExistence type="predicted"/>
<dbReference type="Pfam" id="PF13927">
    <property type="entry name" value="Ig_3"/>
    <property type="match status" value="1"/>
</dbReference>
<evidence type="ECO:0000256" key="6">
    <source>
        <dbReference type="SAM" id="Phobius"/>
    </source>
</evidence>
<dbReference type="Pfam" id="PF07686">
    <property type="entry name" value="V-set"/>
    <property type="match status" value="1"/>
</dbReference>
<dbReference type="InterPro" id="IPR052598">
    <property type="entry name" value="IgSF_CEA-related"/>
</dbReference>
<dbReference type="SUPFAM" id="SSF48726">
    <property type="entry name" value="Immunoglobulin"/>
    <property type="match status" value="2"/>
</dbReference>
<evidence type="ECO:0000256" key="4">
    <source>
        <dbReference type="ARBA" id="ARBA00023319"/>
    </source>
</evidence>
<accession>A0A8C3P3H2</accession>
<evidence type="ECO:0000256" key="2">
    <source>
        <dbReference type="ARBA" id="ARBA00023157"/>
    </source>
</evidence>
<dbReference type="PANTHER" id="PTHR44337:SF20">
    <property type="entry name" value="CARCINOEMBRYONIC ANTIGEN-RELATED CELL ADHESION MOLECULE 5-RELATED"/>
    <property type="match status" value="1"/>
</dbReference>
<evidence type="ECO:0000259" key="7">
    <source>
        <dbReference type="PROSITE" id="PS50835"/>
    </source>
</evidence>